<dbReference type="SUPFAM" id="SSF160467">
    <property type="entry name" value="PH0987 N-terminal domain-like"/>
    <property type="match status" value="1"/>
</dbReference>
<dbReference type="PANTHER" id="PTHR34698:SF2">
    <property type="entry name" value="5-OXOPROLINASE SUBUNIT B"/>
    <property type="match status" value="1"/>
</dbReference>
<dbReference type="EMBL" id="PVTO01000023">
    <property type="protein sequence ID" value="PRY79351.1"/>
    <property type="molecule type" value="Genomic_DNA"/>
</dbReference>
<dbReference type="Gene3D" id="3.30.1360.40">
    <property type="match status" value="1"/>
</dbReference>
<evidence type="ECO:0000256" key="1">
    <source>
        <dbReference type="ARBA" id="ARBA00022741"/>
    </source>
</evidence>
<keyword evidence="1" id="KW-0547">Nucleotide-binding</keyword>
<feature type="transmembrane region" description="Helical" evidence="4">
    <location>
        <begin position="128"/>
        <end position="149"/>
    </location>
</feature>
<keyword evidence="4" id="KW-1133">Transmembrane helix</keyword>
<proteinExistence type="predicted"/>
<dbReference type="PANTHER" id="PTHR34698">
    <property type="entry name" value="5-OXOPROLINASE SUBUNIT B"/>
    <property type="match status" value="1"/>
</dbReference>
<dbReference type="GO" id="GO:0005524">
    <property type="term" value="F:ATP binding"/>
    <property type="evidence" value="ECO:0007669"/>
    <property type="project" value="UniProtKB-KW"/>
</dbReference>
<evidence type="ECO:0000313" key="7">
    <source>
        <dbReference type="Proteomes" id="UP000238205"/>
    </source>
</evidence>
<dbReference type="Proteomes" id="UP000238205">
    <property type="component" value="Unassembled WGS sequence"/>
</dbReference>
<dbReference type="SUPFAM" id="SSF50891">
    <property type="entry name" value="Cyclophilin-like"/>
    <property type="match status" value="1"/>
</dbReference>
<reference evidence="6 7" key="1">
    <citation type="submission" date="2018-03" db="EMBL/GenBank/DDBJ databases">
        <title>Genomic Encyclopedia of Archaeal and Bacterial Type Strains, Phase II (KMG-II): from individual species to whole genera.</title>
        <authorList>
            <person name="Goeker M."/>
        </authorList>
    </citation>
    <scope>NUCLEOTIDE SEQUENCE [LARGE SCALE GENOMIC DNA]</scope>
    <source>
        <strain evidence="6 7">DSM 13175</strain>
    </source>
</reference>
<gene>
    <name evidence="6" type="ORF">CLV38_12333</name>
</gene>
<feature type="domain" description="Carboxyltransferase" evidence="5">
    <location>
        <begin position="4"/>
        <end position="205"/>
    </location>
</feature>
<evidence type="ECO:0000313" key="6">
    <source>
        <dbReference type="EMBL" id="PRY79351.1"/>
    </source>
</evidence>
<dbReference type="InterPro" id="IPR029000">
    <property type="entry name" value="Cyclophilin-like_dom_sf"/>
</dbReference>
<accession>A0A2T0W2A5</accession>
<name>A0A2T0W2A5_9LACT</name>
<evidence type="ECO:0000259" key="5">
    <source>
        <dbReference type="SMART" id="SM00796"/>
    </source>
</evidence>
<keyword evidence="4" id="KW-0812">Transmembrane</keyword>
<dbReference type="InterPro" id="IPR003833">
    <property type="entry name" value="CT_C_D"/>
</dbReference>
<dbReference type="InterPro" id="IPR010016">
    <property type="entry name" value="PxpB"/>
</dbReference>
<keyword evidence="7" id="KW-1185">Reference proteome</keyword>
<keyword evidence="2" id="KW-0378">Hydrolase</keyword>
<dbReference type="RefSeq" id="WP_106195206.1">
    <property type="nucleotide sequence ID" value="NZ_PVTO01000023.1"/>
</dbReference>
<dbReference type="NCBIfam" id="TIGR00370">
    <property type="entry name" value="5-oxoprolinase subunit PxpB"/>
    <property type="match status" value="1"/>
</dbReference>
<comment type="caution">
    <text evidence="6">The sequence shown here is derived from an EMBL/GenBank/DDBJ whole genome shotgun (WGS) entry which is preliminary data.</text>
</comment>
<dbReference type="AlphaFoldDB" id="A0A2T0W2A5"/>
<dbReference type="SMART" id="SM00796">
    <property type="entry name" value="AHS1"/>
    <property type="match status" value="1"/>
</dbReference>
<evidence type="ECO:0000256" key="2">
    <source>
        <dbReference type="ARBA" id="ARBA00022801"/>
    </source>
</evidence>
<dbReference type="GO" id="GO:0016787">
    <property type="term" value="F:hydrolase activity"/>
    <property type="evidence" value="ECO:0007669"/>
    <property type="project" value="UniProtKB-KW"/>
</dbReference>
<evidence type="ECO:0000256" key="4">
    <source>
        <dbReference type="SAM" id="Phobius"/>
    </source>
</evidence>
<keyword evidence="4" id="KW-0472">Membrane</keyword>
<organism evidence="6 7">
    <name type="scientific">Alkalibacterium olivapovliticus</name>
    <dbReference type="NCBI Taxonomy" id="99907"/>
    <lineage>
        <taxon>Bacteria</taxon>
        <taxon>Bacillati</taxon>
        <taxon>Bacillota</taxon>
        <taxon>Bacilli</taxon>
        <taxon>Lactobacillales</taxon>
        <taxon>Carnobacteriaceae</taxon>
        <taxon>Alkalibacterium</taxon>
    </lineage>
</organism>
<evidence type="ECO:0000256" key="3">
    <source>
        <dbReference type="ARBA" id="ARBA00022840"/>
    </source>
</evidence>
<sequence length="250" mass="28112">MSKVSMFPAGDQSLRIVFENKIDQTIHKQVSQLDDAISQKDIPGIRETIPAFRTLTVLYDALQTDYETLSETIWSLLSVSQKIPRMKKRIIEIPVCYDEQFGIDLKDVANHAGLSAEDVIQLHSERDYLIYMLGFLPGFAYLGGLNPVLSMPRLRTPRHKIQAGAVGIAGSQTGIYPVASPGGWRLIGSTPVQLFDADRESPFLYEAGDYIRFRPVSIKEYDMIRQQVYTNTYQCKVKIEEDGYGDPGNA</sequence>
<keyword evidence="3" id="KW-0067">ATP-binding</keyword>
<dbReference type="OrthoDB" id="9778567at2"/>
<protein>
    <submittedName>
        <fullName evidence="6">KipI family sensor histidine kinase inhibitor</fullName>
    </submittedName>
</protein>
<dbReference type="Gene3D" id="2.40.100.10">
    <property type="entry name" value="Cyclophilin-like"/>
    <property type="match status" value="1"/>
</dbReference>
<dbReference type="Pfam" id="PF02682">
    <property type="entry name" value="CT_C_D"/>
    <property type="match status" value="1"/>
</dbReference>